<keyword evidence="2" id="KW-1185">Reference proteome</keyword>
<evidence type="ECO:0000313" key="1">
    <source>
        <dbReference type="EMBL" id="EHQ36359.1"/>
    </source>
</evidence>
<dbReference type="STRING" id="937775.Metlim_2303"/>
<dbReference type="AlphaFoldDB" id="H1Z214"/>
<dbReference type="EMBL" id="CM001436">
    <property type="protein sequence ID" value="EHQ36359.1"/>
    <property type="molecule type" value="Genomic_DNA"/>
</dbReference>
<accession>H1Z214</accession>
<organism evidence="1 2">
    <name type="scientific">Methanoplanus limicola DSM 2279</name>
    <dbReference type="NCBI Taxonomy" id="937775"/>
    <lineage>
        <taxon>Archaea</taxon>
        <taxon>Methanobacteriati</taxon>
        <taxon>Methanobacteriota</taxon>
        <taxon>Stenosarchaea group</taxon>
        <taxon>Methanomicrobia</taxon>
        <taxon>Methanomicrobiales</taxon>
        <taxon>Methanomicrobiaceae</taxon>
        <taxon>Methanoplanus</taxon>
    </lineage>
</organism>
<dbReference type="Proteomes" id="UP000005741">
    <property type="component" value="Chromosome"/>
</dbReference>
<evidence type="ECO:0000313" key="2">
    <source>
        <dbReference type="Proteomes" id="UP000005741"/>
    </source>
</evidence>
<sequence>MSKRDKPCCAAEAMRRIKKVDVGGIVVGLAMLEDICYDVRDMNISGREKIADELMKQVKIYNYIPESAYGKYRDAVLKEYEMMK</sequence>
<gene>
    <name evidence="1" type="ORF">Metlim_2303</name>
</gene>
<name>H1Z214_9EURY</name>
<dbReference type="OrthoDB" id="115867at2157"/>
<dbReference type="RefSeq" id="WP_004078615.1">
    <property type="nucleotide sequence ID" value="NZ_CM001436.1"/>
</dbReference>
<dbReference type="HOGENOM" id="CLU_179011_1_0_2"/>
<proteinExistence type="predicted"/>
<protein>
    <submittedName>
        <fullName evidence="1">Uncharacterized protein</fullName>
    </submittedName>
</protein>
<dbReference type="InParanoid" id="H1Z214"/>
<reference evidence="1 2" key="1">
    <citation type="submission" date="2011-10" db="EMBL/GenBank/DDBJ databases">
        <title>The Improved High-Quality Draft genome of Methanoplanus limicola DSM 2279.</title>
        <authorList>
            <consortium name="US DOE Joint Genome Institute (JGI-PGF)"/>
            <person name="Lucas S."/>
            <person name="Copeland A."/>
            <person name="Lapidus A."/>
            <person name="Glavina del Rio T."/>
            <person name="Dalin E."/>
            <person name="Tice H."/>
            <person name="Bruce D."/>
            <person name="Goodwin L."/>
            <person name="Pitluck S."/>
            <person name="Peters L."/>
            <person name="Mikhailova N."/>
            <person name="Lu M."/>
            <person name="Kyrpides N."/>
            <person name="Mavromatis K."/>
            <person name="Ivanova N."/>
            <person name="Markowitz V."/>
            <person name="Cheng J.-F."/>
            <person name="Hugenholtz P."/>
            <person name="Woyke T."/>
            <person name="Wu D."/>
            <person name="Wirth R."/>
            <person name="Brambilla E.-M."/>
            <person name="Klenk H.-P."/>
            <person name="Eisen J.A."/>
        </authorList>
    </citation>
    <scope>NUCLEOTIDE SEQUENCE [LARGE SCALE GENOMIC DNA]</scope>
    <source>
        <strain evidence="1 2">DSM 2279</strain>
    </source>
</reference>